<sequence>MPEYCSGSSHPAQRKQKVECFGSSSHNGPQRLPPSLLAKGGSASLARFRIISCAIVLTICVVCLMETLRLASVVSSVTEWAEQDAESIDEGVRKAATKRADGNLRAAKSSAAAAAAAAANESMGQALAEDDWVRVDGVTDAWVRSAWWDDMDRRPEGRELGEMPLGVVRDVPSPPEVVIVSLVRRKPRPAIRCALWYPRDPPTAERWGSCPSWGPVDGEWVPGNMTVKMMRYDGQYKEFYPFFLQCRPLFHVEVRTSSAGRLFRKSECPHPAEGELVGTMPTKVSLWREVKVAEAAQTMLRRRLGVRLPVRPLLRPSSTVPAPPIPLPSCGPPPTYRRTLAVCVRPYWGSPNPLTGEMDSVDRIVEFVETFRALGAELFTFYESHFPVSASVRALLDLYEQEGLVEVVRWRLPVRPYDDVWDYAQVAQINECRLRHLDTMFLLYADLDEAIFPYLKRAVDQQDAAALASPPLLPSLLMDLSLAFPESGAFIFRNHFFFTEEGADSQAPRQRDCNISGDEDSSLYPSAKAVRLFDSAAAGASGGGCPLRWQDVLWSLQRSSTHIRSGTPRGPNSRAKVVVRPRRLKTAFVHHVQPEDFHEMPADWPRAVSNAFEPLKRALCTEGEGETAMLDTARRLGVDSASDVDELVRQFQDCERPLDSFSASMRNEAIRNRTGDFLTLLDSKRGADRLCLLRHFIQEAQRGTSTDALSLPPDWDPSTHYRLVEVRGTVARLHHYKEIDAEEPTADEGGGGGVGGSGDLVAASVVPNVAIRANETSVVHSWWRREEDRSAWAYVDAITRNIDSTARRFADVSVRDTRRDA</sequence>
<comment type="similarity">
    <text evidence="2">Belongs to the glycosyltransferase 92 family.</text>
</comment>
<evidence type="ECO:0000256" key="5">
    <source>
        <dbReference type="ARBA" id="ARBA00022692"/>
    </source>
</evidence>
<dbReference type="PANTHER" id="PTHR21461">
    <property type="entry name" value="GLYCOSYLTRANSFERASE FAMILY 92 PROTEIN"/>
    <property type="match status" value="1"/>
</dbReference>
<evidence type="ECO:0000256" key="3">
    <source>
        <dbReference type="ARBA" id="ARBA00022676"/>
    </source>
</evidence>
<dbReference type="EMBL" id="CDMY01000347">
    <property type="protein sequence ID" value="CEM04101.1"/>
    <property type="molecule type" value="Genomic_DNA"/>
</dbReference>
<dbReference type="PANTHER" id="PTHR21461:SF40">
    <property type="entry name" value="GLYCOSYLTRANSFERASE FAMILY 92 PROTEIN"/>
    <property type="match status" value="1"/>
</dbReference>
<keyword evidence="10" id="KW-1185">Reference proteome</keyword>
<dbReference type="GO" id="GO:0016757">
    <property type="term" value="F:glycosyltransferase activity"/>
    <property type="evidence" value="ECO:0007669"/>
    <property type="project" value="UniProtKB-KW"/>
</dbReference>
<name>A0A0G4EYT1_VITBC</name>
<evidence type="ECO:0000256" key="4">
    <source>
        <dbReference type="ARBA" id="ARBA00022679"/>
    </source>
</evidence>
<evidence type="ECO:0000256" key="7">
    <source>
        <dbReference type="ARBA" id="ARBA00023136"/>
    </source>
</evidence>
<proteinExistence type="inferred from homology"/>
<evidence type="ECO:0000256" key="6">
    <source>
        <dbReference type="ARBA" id="ARBA00022989"/>
    </source>
</evidence>
<dbReference type="AlphaFoldDB" id="A0A0G4EYT1"/>
<gene>
    <name evidence="9" type="ORF">Vbra_8534</name>
</gene>
<keyword evidence="5" id="KW-0812">Transmembrane</keyword>
<feature type="region of interest" description="Disordered" evidence="8">
    <location>
        <begin position="16"/>
        <end position="35"/>
    </location>
</feature>
<evidence type="ECO:0000313" key="9">
    <source>
        <dbReference type="EMBL" id="CEM04101.1"/>
    </source>
</evidence>
<comment type="subcellular location">
    <subcellularLocation>
        <location evidence="1">Membrane</location>
        <topology evidence="1">Single-pass membrane protein</topology>
    </subcellularLocation>
</comment>
<dbReference type="GO" id="GO:0016020">
    <property type="term" value="C:membrane"/>
    <property type="evidence" value="ECO:0007669"/>
    <property type="project" value="UniProtKB-SubCell"/>
</dbReference>
<dbReference type="GO" id="GO:0005737">
    <property type="term" value="C:cytoplasm"/>
    <property type="evidence" value="ECO:0007669"/>
    <property type="project" value="TreeGrafter"/>
</dbReference>
<dbReference type="InParanoid" id="A0A0G4EYT1"/>
<evidence type="ECO:0000313" key="10">
    <source>
        <dbReference type="Proteomes" id="UP000041254"/>
    </source>
</evidence>
<accession>A0A0G4EYT1</accession>
<evidence type="ECO:0000256" key="2">
    <source>
        <dbReference type="ARBA" id="ARBA00007647"/>
    </source>
</evidence>
<dbReference type="Pfam" id="PF01697">
    <property type="entry name" value="Glyco_transf_92"/>
    <property type="match status" value="1"/>
</dbReference>
<evidence type="ECO:0008006" key="11">
    <source>
        <dbReference type="Google" id="ProtNLM"/>
    </source>
</evidence>
<evidence type="ECO:0000256" key="1">
    <source>
        <dbReference type="ARBA" id="ARBA00004167"/>
    </source>
</evidence>
<keyword evidence="6" id="KW-1133">Transmembrane helix</keyword>
<dbReference type="OrthoDB" id="2526284at2759"/>
<protein>
    <recommendedName>
        <fullName evidence="11">Glycosyltransferase family 92 protein</fullName>
    </recommendedName>
</protein>
<evidence type="ECO:0000256" key="8">
    <source>
        <dbReference type="SAM" id="MobiDB-lite"/>
    </source>
</evidence>
<dbReference type="Proteomes" id="UP000041254">
    <property type="component" value="Unassembled WGS sequence"/>
</dbReference>
<dbReference type="InterPro" id="IPR008166">
    <property type="entry name" value="Glyco_transf_92"/>
</dbReference>
<keyword evidence="3" id="KW-0328">Glycosyltransferase</keyword>
<dbReference type="VEuPathDB" id="CryptoDB:Vbra_8534"/>
<keyword evidence="7" id="KW-0472">Membrane</keyword>
<organism evidence="9 10">
    <name type="scientific">Vitrella brassicaformis (strain CCMP3155)</name>
    <dbReference type="NCBI Taxonomy" id="1169540"/>
    <lineage>
        <taxon>Eukaryota</taxon>
        <taxon>Sar</taxon>
        <taxon>Alveolata</taxon>
        <taxon>Colpodellida</taxon>
        <taxon>Vitrellaceae</taxon>
        <taxon>Vitrella</taxon>
    </lineage>
</organism>
<reference evidence="9 10" key="1">
    <citation type="submission" date="2014-11" db="EMBL/GenBank/DDBJ databases">
        <authorList>
            <person name="Zhu J."/>
            <person name="Qi W."/>
            <person name="Song R."/>
        </authorList>
    </citation>
    <scope>NUCLEOTIDE SEQUENCE [LARGE SCALE GENOMIC DNA]</scope>
</reference>
<keyword evidence="4" id="KW-0808">Transferase</keyword>